<reference evidence="3" key="1">
    <citation type="journal article" date="2019" name="Int. J. Syst. Evol. Microbiol.">
        <title>The Global Catalogue of Microorganisms (GCM) 10K type strain sequencing project: providing services to taxonomists for standard genome sequencing and annotation.</title>
        <authorList>
            <consortium name="The Broad Institute Genomics Platform"/>
            <consortium name="The Broad Institute Genome Sequencing Center for Infectious Disease"/>
            <person name="Wu L."/>
            <person name="Ma J."/>
        </authorList>
    </citation>
    <scope>NUCLEOTIDE SEQUENCE [LARGE SCALE GENOMIC DNA]</scope>
    <source>
        <strain evidence="3">SYNS20</strain>
    </source>
</reference>
<feature type="compositionally biased region" description="Basic residues" evidence="1">
    <location>
        <begin position="100"/>
        <end position="116"/>
    </location>
</feature>
<accession>A0ABW2JDT0</accession>
<evidence type="ECO:0000313" key="3">
    <source>
        <dbReference type="Proteomes" id="UP001596523"/>
    </source>
</evidence>
<evidence type="ECO:0000313" key="2">
    <source>
        <dbReference type="EMBL" id="MFC7304166.1"/>
    </source>
</evidence>
<keyword evidence="3" id="KW-1185">Reference proteome</keyword>
<dbReference type="PROSITE" id="PS50096">
    <property type="entry name" value="IQ"/>
    <property type="match status" value="1"/>
</dbReference>
<protein>
    <recommendedName>
        <fullName evidence="4">Transposase</fullName>
    </recommendedName>
</protein>
<feature type="region of interest" description="Disordered" evidence="1">
    <location>
        <begin position="81"/>
        <end position="186"/>
    </location>
</feature>
<comment type="caution">
    <text evidence="2">The sequence shown here is derived from an EMBL/GenBank/DDBJ whole genome shotgun (WGS) entry which is preliminary data.</text>
</comment>
<dbReference type="EMBL" id="JBHTCF010000002">
    <property type="protein sequence ID" value="MFC7304166.1"/>
    <property type="molecule type" value="Genomic_DNA"/>
</dbReference>
<feature type="compositionally biased region" description="Basic and acidic residues" evidence="1">
    <location>
        <begin position="164"/>
        <end position="178"/>
    </location>
</feature>
<gene>
    <name evidence="2" type="ORF">ACFQVC_08065</name>
</gene>
<dbReference type="Proteomes" id="UP001596523">
    <property type="component" value="Unassembled WGS sequence"/>
</dbReference>
<sequence length="186" mass="20627">MHWAKATGVQAIAIEDLDFTDSKTREKDGRNKRFRKLTSGLPTGQLRARLLSMCAERDLGVIAVDPAYTSQWGAQHWQTPLTTPHHKTSRHAAASVAIGRRSRGHRIRRRTTPPRRHQSDAGGHRTIQAPSGIPGSEGNRPRVPGPRTRSAGAGRGRNAVDQNTQHRSECSAEHEYWKQDSLPLSP</sequence>
<organism evidence="2 3">
    <name type="scientific">Streptomyces monticola</name>
    <dbReference type="NCBI Taxonomy" id="2666263"/>
    <lineage>
        <taxon>Bacteria</taxon>
        <taxon>Bacillati</taxon>
        <taxon>Actinomycetota</taxon>
        <taxon>Actinomycetes</taxon>
        <taxon>Kitasatosporales</taxon>
        <taxon>Streptomycetaceae</taxon>
        <taxon>Streptomyces</taxon>
    </lineage>
</organism>
<evidence type="ECO:0008006" key="4">
    <source>
        <dbReference type="Google" id="ProtNLM"/>
    </source>
</evidence>
<dbReference type="RefSeq" id="WP_381828088.1">
    <property type="nucleotide sequence ID" value="NZ_JBHTCF010000002.1"/>
</dbReference>
<evidence type="ECO:0000256" key="1">
    <source>
        <dbReference type="SAM" id="MobiDB-lite"/>
    </source>
</evidence>
<name>A0ABW2JDT0_9ACTN</name>
<proteinExistence type="predicted"/>